<dbReference type="PROSITE" id="PS00727">
    <property type="entry name" value="AP_NUCLEASE_F1_2"/>
    <property type="match status" value="1"/>
</dbReference>
<dbReference type="EMBL" id="BFFO01000004">
    <property type="protein sequence ID" value="GBG96699.1"/>
    <property type="molecule type" value="Genomic_DNA"/>
</dbReference>
<dbReference type="RefSeq" id="WP_109245675.1">
    <property type="nucleotide sequence ID" value="NZ_BFFO01000004.1"/>
</dbReference>
<dbReference type="OrthoDB" id="9803914at2"/>
<feature type="binding site" evidence="14">
    <location>
        <position position="171"/>
    </location>
    <ligand>
        <name>Mg(2+)</name>
        <dbReference type="ChEBI" id="CHEBI:18420"/>
        <label>1</label>
    </ligand>
</feature>
<dbReference type="GO" id="GO:0003677">
    <property type="term" value="F:DNA binding"/>
    <property type="evidence" value="ECO:0007669"/>
    <property type="project" value="InterPro"/>
</dbReference>
<dbReference type="FunFam" id="3.60.10.10:FF:000054">
    <property type="entry name" value="Exodeoxyribonuclease III"/>
    <property type="match status" value="1"/>
</dbReference>
<dbReference type="Proteomes" id="UP000245021">
    <property type="component" value="Unassembled WGS sequence"/>
</dbReference>
<evidence type="ECO:0000256" key="14">
    <source>
        <dbReference type="PIRSR" id="PIRSR604808-2"/>
    </source>
</evidence>
<dbReference type="GO" id="GO:0008081">
    <property type="term" value="F:phosphoric diester hydrolase activity"/>
    <property type="evidence" value="ECO:0007669"/>
    <property type="project" value="TreeGrafter"/>
</dbReference>
<comment type="similarity">
    <text evidence="3">Belongs to the DNA repair enzymes AP/ExoA family.</text>
</comment>
<dbReference type="AlphaFoldDB" id="A0A2R5HF54"/>
<comment type="function">
    <text evidence="11">In addition to 3'- to 5'-exonuclease and 3'-phosphatase activities, ExoA was shown to make single-strand breaks at apurinic sites in DNA.</text>
</comment>
<feature type="binding site" evidence="14">
    <location>
        <position position="9"/>
    </location>
    <ligand>
        <name>Mg(2+)</name>
        <dbReference type="ChEBI" id="CHEBI:18420"/>
        <label>1</label>
    </ligand>
</feature>
<feature type="binding site" evidence="14">
    <location>
        <position position="269"/>
    </location>
    <ligand>
        <name>Mg(2+)</name>
        <dbReference type="ChEBI" id="CHEBI:18420"/>
        <label>1</label>
    </ligand>
</feature>
<feature type="active site" evidence="13">
    <location>
        <position position="171"/>
    </location>
</feature>
<evidence type="ECO:0000256" key="11">
    <source>
        <dbReference type="ARBA" id="ARBA00057465"/>
    </source>
</evidence>
<dbReference type="GO" id="GO:0008311">
    <property type="term" value="F:double-stranded DNA 3'-5' DNA exonuclease activity"/>
    <property type="evidence" value="ECO:0007669"/>
    <property type="project" value="UniProtKB-EC"/>
</dbReference>
<comment type="caution">
    <text evidence="17">The sequence shown here is derived from an EMBL/GenBank/DDBJ whole genome shotgun (WGS) entry which is preliminary data.</text>
</comment>
<organism evidence="17 18">
    <name type="scientific">Lactococcus termiticola</name>
    <dbReference type="NCBI Taxonomy" id="2169526"/>
    <lineage>
        <taxon>Bacteria</taxon>
        <taxon>Bacillati</taxon>
        <taxon>Bacillota</taxon>
        <taxon>Bacilli</taxon>
        <taxon>Lactobacillales</taxon>
        <taxon>Streptococcaceae</taxon>
        <taxon>Lactococcus</taxon>
    </lineage>
</organism>
<evidence type="ECO:0000256" key="5">
    <source>
        <dbReference type="ARBA" id="ARBA00022490"/>
    </source>
</evidence>
<comment type="cofactor">
    <cofactor evidence="14">
        <name>Mg(2+)</name>
        <dbReference type="ChEBI" id="CHEBI:18420"/>
    </cofactor>
    <cofactor evidence="14">
        <name>Mn(2+)</name>
        <dbReference type="ChEBI" id="CHEBI:29035"/>
    </cofactor>
    <text evidence="14">Probably binds two magnesium or manganese ions per subunit.</text>
</comment>
<dbReference type="InterPro" id="IPR020847">
    <property type="entry name" value="AP_endonuclease_F1_BS"/>
</dbReference>
<evidence type="ECO:0000256" key="15">
    <source>
        <dbReference type="PIRSR" id="PIRSR604808-3"/>
    </source>
</evidence>
<dbReference type="GO" id="GO:0046872">
    <property type="term" value="F:metal ion binding"/>
    <property type="evidence" value="ECO:0007669"/>
    <property type="project" value="UniProtKB-KW"/>
</dbReference>
<evidence type="ECO:0000256" key="10">
    <source>
        <dbReference type="ARBA" id="ARBA00022842"/>
    </source>
</evidence>
<evidence type="ECO:0000256" key="6">
    <source>
        <dbReference type="ARBA" id="ARBA00022722"/>
    </source>
</evidence>
<feature type="binding site" evidence="14">
    <location>
        <position position="270"/>
    </location>
    <ligand>
        <name>Mg(2+)</name>
        <dbReference type="ChEBI" id="CHEBI:18420"/>
        <label>1</label>
    </ligand>
</feature>
<evidence type="ECO:0000256" key="2">
    <source>
        <dbReference type="ARBA" id="ARBA00001936"/>
    </source>
</evidence>
<dbReference type="PANTHER" id="PTHR22748:SF6">
    <property type="entry name" value="DNA-(APURINIC OR APYRIMIDINIC SITE) ENDONUCLEASE"/>
    <property type="match status" value="1"/>
</dbReference>
<dbReference type="InterPro" id="IPR004808">
    <property type="entry name" value="AP_endonuc_1"/>
</dbReference>
<dbReference type="Pfam" id="PF03372">
    <property type="entry name" value="Exo_endo_phos"/>
    <property type="match status" value="1"/>
</dbReference>
<accession>A0A2R5HF54</accession>
<feature type="site" description="Transition state stabilizer" evidence="15">
    <location>
        <position position="173"/>
    </location>
</feature>
<dbReference type="InterPro" id="IPR005135">
    <property type="entry name" value="Endo/exonuclease/phosphatase"/>
</dbReference>
<keyword evidence="10 14" id="KW-0460">Magnesium</keyword>
<dbReference type="EC" id="3.1.11.2" evidence="4"/>
<dbReference type="SUPFAM" id="SSF56219">
    <property type="entry name" value="DNase I-like"/>
    <property type="match status" value="1"/>
</dbReference>
<evidence type="ECO:0000256" key="13">
    <source>
        <dbReference type="PIRSR" id="PIRSR604808-1"/>
    </source>
</evidence>
<feature type="domain" description="Endonuclease/exonuclease/phosphatase" evidence="16">
    <location>
        <begin position="6"/>
        <end position="254"/>
    </location>
</feature>
<evidence type="ECO:0000256" key="9">
    <source>
        <dbReference type="ARBA" id="ARBA00022839"/>
    </source>
</evidence>
<dbReference type="Gene3D" id="3.60.10.10">
    <property type="entry name" value="Endonuclease/exonuclease/phosphatase"/>
    <property type="match status" value="1"/>
</dbReference>
<feature type="active site" evidence="13">
    <location>
        <position position="132"/>
    </location>
</feature>
<feature type="binding site" evidence="14">
    <location>
        <position position="46"/>
    </location>
    <ligand>
        <name>Mg(2+)</name>
        <dbReference type="ChEBI" id="CHEBI:18420"/>
        <label>1</label>
    </ligand>
</feature>
<evidence type="ECO:0000256" key="4">
    <source>
        <dbReference type="ARBA" id="ARBA00012115"/>
    </source>
</evidence>
<dbReference type="CDD" id="cd09087">
    <property type="entry name" value="Ape1-like_AP-endo"/>
    <property type="match status" value="1"/>
</dbReference>
<keyword evidence="7 14" id="KW-0479">Metal-binding</keyword>
<proteinExistence type="inferred from homology"/>
<keyword evidence="6" id="KW-0540">Nuclease</keyword>
<dbReference type="GO" id="GO:0006284">
    <property type="term" value="P:base-excision repair"/>
    <property type="evidence" value="ECO:0007669"/>
    <property type="project" value="TreeGrafter"/>
</dbReference>
<dbReference type="PROSITE" id="PS00726">
    <property type="entry name" value="AP_NUCLEASE_F1_1"/>
    <property type="match status" value="1"/>
</dbReference>
<name>A0A2R5HF54_9LACT</name>
<feature type="site" description="Important for catalytic activity" evidence="15">
    <location>
        <position position="244"/>
    </location>
</feature>
<evidence type="ECO:0000256" key="3">
    <source>
        <dbReference type="ARBA" id="ARBA00007092"/>
    </source>
</evidence>
<comment type="catalytic activity">
    <reaction evidence="1">
        <text>Exonucleolytic cleavage in the 3'- to 5'-direction to yield nucleoside 5'-phosphates.</text>
        <dbReference type="EC" id="3.1.11.2"/>
    </reaction>
</comment>
<evidence type="ECO:0000256" key="1">
    <source>
        <dbReference type="ARBA" id="ARBA00000493"/>
    </source>
</evidence>
<evidence type="ECO:0000256" key="12">
    <source>
        <dbReference type="ARBA" id="ARBA00073459"/>
    </source>
</evidence>
<evidence type="ECO:0000313" key="17">
    <source>
        <dbReference type="EMBL" id="GBG96699.1"/>
    </source>
</evidence>
<evidence type="ECO:0000313" key="18">
    <source>
        <dbReference type="Proteomes" id="UP000245021"/>
    </source>
</evidence>
<dbReference type="PROSITE" id="PS51435">
    <property type="entry name" value="AP_NUCLEASE_F1_4"/>
    <property type="match status" value="1"/>
</dbReference>
<keyword evidence="14" id="KW-0464">Manganese</keyword>
<feature type="active site" description="Proton acceptor" evidence="13">
    <location>
        <position position="270"/>
    </location>
</feature>
<reference evidence="17 18" key="1">
    <citation type="journal article" date="2018" name="Genome Announc.">
        <title>Draft Genome Sequence of Lactococcus sp. Strain NtB2 (JCM 32569), Isolated from the Gut of the Higher Termite Nasutitermes takasagoensis.</title>
        <authorList>
            <person name="Noda S."/>
            <person name="Aihara C."/>
            <person name="Yuki M."/>
            <person name="Ohkuma M."/>
        </authorList>
    </citation>
    <scope>NUCLEOTIDE SEQUENCE [LARGE SCALE GENOMIC DNA]</scope>
    <source>
        <strain evidence="17 18">NtB2</strain>
    </source>
</reference>
<evidence type="ECO:0000259" key="16">
    <source>
        <dbReference type="Pfam" id="PF03372"/>
    </source>
</evidence>
<keyword evidence="8" id="KW-0378">Hydrolase</keyword>
<dbReference type="PANTHER" id="PTHR22748">
    <property type="entry name" value="AP ENDONUCLEASE"/>
    <property type="match status" value="1"/>
</dbReference>
<keyword evidence="5" id="KW-0963">Cytoplasm</keyword>
<dbReference type="NCBIfam" id="TIGR00633">
    <property type="entry name" value="xth"/>
    <property type="match status" value="1"/>
</dbReference>
<evidence type="ECO:0000256" key="8">
    <source>
        <dbReference type="ARBA" id="ARBA00022801"/>
    </source>
</evidence>
<dbReference type="PROSITE" id="PS00728">
    <property type="entry name" value="AP_NUCLEASE_F1_3"/>
    <property type="match status" value="1"/>
</dbReference>
<keyword evidence="9" id="KW-0269">Exonuclease</keyword>
<dbReference type="GO" id="GO:0003906">
    <property type="term" value="F:DNA-(apurinic or apyrimidinic site) endonuclease activity"/>
    <property type="evidence" value="ECO:0007669"/>
    <property type="project" value="TreeGrafter"/>
</dbReference>
<feature type="binding site" evidence="14">
    <location>
        <position position="173"/>
    </location>
    <ligand>
        <name>Mg(2+)</name>
        <dbReference type="ChEBI" id="CHEBI:18420"/>
        <label>1</label>
    </ligand>
</feature>
<dbReference type="InterPro" id="IPR020848">
    <property type="entry name" value="AP_endonuclease_F1_CS"/>
</dbReference>
<feature type="site" description="Interaction with DNA substrate" evidence="15">
    <location>
        <position position="270"/>
    </location>
</feature>
<comment type="cofactor">
    <cofactor evidence="2">
        <name>Mn(2+)</name>
        <dbReference type="ChEBI" id="CHEBI:29035"/>
    </cofactor>
</comment>
<sequence>MTYTFISWNIDSLNAALTGTSERAALSMAVVDKLAGLKPDVLAIQETKLNDDPKKTDKILGLLSEKFPEYEIVHRISTPPARKGYAGTMMLYKKALPEPVVSFPEISAPDTMDSEGRIVSLEFPDFFVTTVYTPNAGDGLKRLDLRGEWDDAYRAYLEGLDQQKPVFASGDFNAAYQEIDLANPNNNRNNPGFTDQEREKFGLLLKAGFTDSFRHLHGQIEGVYSWFSQRSKMAKINNTGWRIDYWLTSDRVADKVKKSEVLDTGARQDHLPILLEVDL</sequence>
<dbReference type="InterPro" id="IPR036691">
    <property type="entry name" value="Endo/exonu/phosph_ase_sf"/>
</dbReference>
<gene>
    <name evidence="17" type="primary">xthA</name>
    <name evidence="17" type="ORF">NtB2_00823</name>
</gene>
<evidence type="ECO:0000256" key="7">
    <source>
        <dbReference type="ARBA" id="ARBA00022723"/>
    </source>
</evidence>
<keyword evidence="18" id="KW-1185">Reference proteome</keyword>
<protein>
    <recommendedName>
        <fullName evidence="12">Exodeoxyribonuclease</fullName>
        <ecNumber evidence="4">3.1.11.2</ecNumber>
    </recommendedName>
</protein>